<comment type="caution">
    <text evidence="2">The sequence shown here is derived from an EMBL/GenBank/DDBJ whole genome shotgun (WGS) entry which is preliminary data.</text>
</comment>
<evidence type="ECO:0000313" key="2">
    <source>
        <dbReference type="EMBL" id="KAK3495378.1"/>
    </source>
</evidence>
<gene>
    <name evidence="2" type="ORF">B0T23DRAFT_404101</name>
</gene>
<organism evidence="2 3">
    <name type="scientific">Neurospora hispaniola</name>
    <dbReference type="NCBI Taxonomy" id="588809"/>
    <lineage>
        <taxon>Eukaryota</taxon>
        <taxon>Fungi</taxon>
        <taxon>Dikarya</taxon>
        <taxon>Ascomycota</taxon>
        <taxon>Pezizomycotina</taxon>
        <taxon>Sordariomycetes</taxon>
        <taxon>Sordariomycetidae</taxon>
        <taxon>Sordariales</taxon>
        <taxon>Sordariaceae</taxon>
        <taxon>Neurospora</taxon>
    </lineage>
</organism>
<protein>
    <submittedName>
        <fullName evidence="2">Uncharacterized protein</fullName>
    </submittedName>
</protein>
<dbReference type="EMBL" id="JAULSX010000003">
    <property type="protein sequence ID" value="KAK3495378.1"/>
    <property type="molecule type" value="Genomic_DNA"/>
</dbReference>
<proteinExistence type="predicted"/>
<dbReference type="GeneID" id="87876483"/>
<sequence>MGPSNPRPLIGRAGAFPCLPQDSSRPAGILNPPLLPTTTTTTATPTPHHPNHDTQKDAAPNMRAKKKKVRSQKICTFLILQCGVVHYQAWQCLGGGWAFLSPPRQDDAESWAWLVSPACLIFKPKVSEDPYLVLGLGIDLYQGQGCADFMANKTDKLFVVTDLVKHYPALQCAVFALLSHCLFRHRASIPKLNDLITATVHSL</sequence>
<feature type="region of interest" description="Disordered" evidence="1">
    <location>
        <begin position="20"/>
        <end position="63"/>
    </location>
</feature>
<dbReference type="RefSeq" id="XP_062694807.1">
    <property type="nucleotide sequence ID" value="XM_062838861.1"/>
</dbReference>
<evidence type="ECO:0000313" key="3">
    <source>
        <dbReference type="Proteomes" id="UP001285908"/>
    </source>
</evidence>
<dbReference type="Proteomes" id="UP001285908">
    <property type="component" value="Unassembled WGS sequence"/>
</dbReference>
<reference evidence="2 3" key="1">
    <citation type="journal article" date="2023" name="Mol. Phylogenet. Evol.">
        <title>Genome-scale phylogeny and comparative genomics of the fungal order Sordariales.</title>
        <authorList>
            <person name="Hensen N."/>
            <person name="Bonometti L."/>
            <person name="Westerberg I."/>
            <person name="Brannstrom I.O."/>
            <person name="Guillou S."/>
            <person name="Cros-Aarteil S."/>
            <person name="Calhoun S."/>
            <person name="Haridas S."/>
            <person name="Kuo A."/>
            <person name="Mondo S."/>
            <person name="Pangilinan J."/>
            <person name="Riley R."/>
            <person name="LaButti K."/>
            <person name="Andreopoulos B."/>
            <person name="Lipzen A."/>
            <person name="Chen C."/>
            <person name="Yan M."/>
            <person name="Daum C."/>
            <person name="Ng V."/>
            <person name="Clum A."/>
            <person name="Steindorff A."/>
            <person name="Ohm R.A."/>
            <person name="Martin F."/>
            <person name="Silar P."/>
            <person name="Natvig D.O."/>
            <person name="Lalanne C."/>
            <person name="Gautier V."/>
            <person name="Ament-Velasquez S.L."/>
            <person name="Kruys A."/>
            <person name="Hutchinson M.I."/>
            <person name="Powell A.J."/>
            <person name="Barry K."/>
            <person name="Miller A.N."/>
            <person name="Grigoriev I.V."/>
            <person name="Debuchy R."/>
            <person name="Gladieux P."/>
            <person name="Hiltunen Thoren M."/>
            <person name="Johannesson H."/>
        </authorList>
    </citation>
    <scope>NUCLEOTIDE SEQUENCE [LARGE SCALE GENOMIC DNA]</scope>
    <source>
        <strain evidence="2 3">FGSC 10403</strain>
    </source>
</reference>
<feature type="compositionally biased region" description="Low complexity" evidence="1">
    <location>
        <begin position="36"/>
        <end position="46"/>
    </location>
</feature>
<evidence type="ECO:0000256" key="1">
    <source>
        <dbReference type="SAM" id="MobiDB-lite"/>
    </source>
</evidence>
<accession>A0AAJ0IB69</accession>
<name>A0AAJ0IB69_9PEZI</name>
<dbReference type="AlphaFoldDB" id="A0AAJ0IB69"/>
<keyword evidence="3" id="KW-1185">Reference proteome</keyword>